<dbReference type="STRING" id="413434.SAMN04488132_10491"/>
<dbReference type="SUPFAM" id="SSF51735">
    <property type="entry name" value="NAD(P)-binding Rossmann-fold domains"/>
    <property type="match status" value="1"/>
</dbReference>
<dbReference type="Proteomes" id="UP000190888">
    <property type="component" value="Unassembled WGS sequence"/>
</dbReference>
<gene>
    <name evidence="3" type="ORF">SAMN04488132_10491</name>
</gene>
<reference evidence="3 4" key="1">
    <citation type="submission" date="2017-02" db="EMBL/GenBank/DDBJ databases">
        <authorList>
            <person name="Peterson S.W."/>
        </authorList>
    </citation>
    <scope>NUCLEOTIDE SEQUENCE [LARGE SCALE GENOMIC DNA]</scope>
    <source>
        <strain evidence="3 4">DSM 22335</strain>
    </source>
</reference>
<dbReference type="Gene3D" id="3.40.50.720">
    <property type="entry name" value="NAD(P)-binding Rossmann-like Domain"/>
    <property type="match status" value="1"/>
</dbReference>
<dbReference type="PANTHER" id="PTHR43000">
    <property type="entry name" value="DTDP-D-GLUCOSE 4,6-DEHYDRATASE-RELATED"/>
    <property type="match status" value="1"/>
</dbReference>
<organism evidence="3 4">
    <name type="scientific">Sediminibacterium ginsengisoli</name>
    <dbReference type="NCBI Taxonomy" id="413434"/>
    <lineage>
        <taxon>Bacteria</taxon>
        <taxon>Pseudomonadati</taxon>
        <taxon>Bacteroidota</taxon>
        <taxon>Chitinophagia</taxon>
        <taxon>Chitinophagales</taxon>
        <taxon>Chitinophagaceae</taxon>
        <taxon>Sediminibacterium</taxon>
    </lineage>
</organism>
<sequence>MIQPTKKVLITGGFGALGYNLTLQLESLGGYDIHIIDNLSAGIANFSKNVAFTNMDISNTEKVKSFFDKYKPNVIYHLAAHFANQNSVDHPISDVSTNVIGMINLFEEQKNNTELEKIVYASSSCVYGNNPVMSEDVNITPYDTPYAINKYAGELYAKYYAEIHKLPVACLRIFNSYGPGEMPGAYRNVIPNFIQKALRGENIYITGTGDETRDFTFVSDTVELLIKLAQAEYKNAEIFNGGTGSKVSIKQLAELIIELSGSDSQIIYTQPRNWDHVKNRCSDTSKSRGLLGYNPQGEIREGLEKTIQWIREKLQM</sequence>
<protein>
    <submittedName>
        <fullName evidence="3">Nucleoside-diphosphate-sugar epimerase</fullName>
    </submittedName>
</protein>
<comment type="similarity">
    <text evidence="1">Belongs to the NAD(P)-dependent epimerase/dehydratase family.</text>
</comment>
<evidence type="ECO:0000256" key="1">
    <source>
        <dbReference type="ARBA" id="ARBA00007637"/>
    </source>
</evidence>
<dbReference type="InterPro" id="IPR036291">
    <property type="entry name" value="NAD(P)-bd_dom_sf"/>
</dbReference>
<evidence type="ECO:0000313" key="4">
    <source>
        <dbReference type="Proteomes" id="UP000190888"/>
    </source>
</evidence>
<name>A0A1T4N5A9_9BACT</name>
<evidence type="ECO:0000259" key="2">
    <source>
        <dbReference type="Pfam" id="PF01370"/>
    </source>
</evidence>
<dbReference type="InterPro" id="IPR001509">
    <property type="entry name" value="Epimerase_deHydtase"/>
</dbReference>
<dbReference type="EMBL" id="FUWH01000004">
    <property type="protein sequence ID" value="SJZ74217.1"/>
    <property type="molecule type" value="Genomic_DNA"/>
</dbReference>
<accession>A0A1T4N5A9</accession>
<dbReference type="OrthoDB" id="9810015at2"/>
<keyword evidence="4" id="KW-1185">Reference proteome</keyword>
<feature type="domain" description="NAD-dependent epimerase/dehydratase" evidence="2">
    <location>
        <begin position="8"/>
        <end position="240"/>
    </location>
</feature>
<proteinExistence type="inferred from homology"/>
<dbReference type="PRINTS" id="PR01713">
    <property type="entry name" value="NUCEPIMERASE"/>
</dbReference>
<dbReference type="Pfam" id="PF01370">
    <property type="entry name" value="Epimerase"/>
    <property type="match status" value="1"/>
</dbReference>
<dbReference type="AlphaFoldDB" id="A0A1T4N5A9"/>
<dbReference type="RefSeq" id="WP_078831076.1">
    <property type="nucleotide sequence ID" value="NZ_FUWH01000004.1"/>
</dbReference>
<evidence type="ECO:0000313" key="3">
    <source>
        <dbReference type="EMBL" id="SJZ74217.1"/>
    </source>
</evidence>